<name>A0A804QSC2_MAIZE</name>
<accession>A0A804QSC2</accession>
<reference evidence="1" key="3">
    <citation type="submission" date="2021-05" db="UniProtKB">
        <authorList>
            <consortium name="EnsemblPlants"/>
        </authorList>
    </citation>
    <scope>IDENTIFICATION</scope>
    <source>
        <strain evidence="1">cv. B73</strain>
    </source>
</reference>
<dbReference type="AlphaFoldDB" id="A0A804QSC2"/>
<organism evidence="1 2">
    <name type="scientific">Zea mays</name>
    <name type="common">Maize</name>
    <dbReference type="NCBI Taxonomy" id="4577"/>
    <lineage>
        <taxon>Eukaryota</taxon>
        <taxon>Viridiplantae</taxon>
        <taxon>Streptophyta</taxon>
        <taxon>Embryophyta</taxon>
        <taxon>Tracheophyta</taxon>
        <taxon>Spermatophyta</taxon>
        <taxon>Magnoliopsida</taxon>
        <taxon>Liliopsida</taxon>
        <taxon>Poales</taxon>
        <taxon>Poaceae</taxon>
        <taxon>PACMAD clade</taxon>
        <taxon>Panicoideae</taxon>
        <taxon>Andropogonodae</taxon>
        <taxon>Andropogoneae</taxon>
        <taxon>Tripsacinae</taxon>
        <taxon>Zea</taxon>
    </lineage>
</organism>
<dbReference type="Proteomes" id="UP000007305">
    <property type="component" value="Chromosome 8"/>
</dbReference>
<evidence type="ECO:0000313" key="1">
    <source>
        <dbReference type="EnsemblPlants" id="Zm00001eb350860_P001"/>
    </source>
</evidence>
<evidence type="ECO:0000313" key="2">
    <source>
        <dbReference type="Proteomes" id="UP000007305"/>
    </source>
</evidence>
<proteinExistence type="predicted"/>
<protein>
    <submittedName>
        <fullName evidence="1">Uncharacterized protein</fullName>
    </submittedName>
</protein>
<sequence length="92" mass="9411">MSRAEEVAPLSMACMSGGRDLANNTAGAGRDLDPMLATRTISHGRELENGGTGSSTVSWGVINCGAWRELPNAGIATVVHGVDAAYHSSGVL</sequence>
<dbReference type="EnsemblPlants" id="Zm00001eb350860_T001">
    <property type="protein sequence ID" value="Zm00001eb350860_P001"/>
    <property type="gene ID" value="Zm00001eb350860"/>
</dbReference>
<dbReference type="Gramene" id="Zm00001eb350860_T001">
    <property type="protein sequence ID" value="Zm00001eb350860_P001"/>
    <property type="gene ID" value="Zm00001eb350860"/>
</dbReference>
<dbReference type="InParanoid" id="A0A804QSC2"/>
<keyword evidence="2" id="KW-1185">Reference proteome</keyword>
<reference evidence="2" key="1">
    <citation type="journal article" date="2009" name="Science">
        <title>The B73 maize genome: complexity, diversity, and dynamics.</title>
        <authorList>
            <person name="Schnable P.S."/>
            <person name="Ware D."/>
            <person name="Fulton R.S."/>
            <person name="Stein J.C."/>
            <person name="Wei F."/>
            <person name="Pasternak S."/>
            <person name="Liang C."/>
            <person name="Zhang J."/>
            <person name="Fulton L."/>
            <person name="Graves T.A."/>
            <person name="Minx P."/>
            <person name="Reily A.D."/>
            <person name="Courtney L."/>
            <person name="Kruchowski S.S."/>
            <person name="Tomlinson C."/>
            <person name="Strong C."/>
            <person name="Delehaunty K."/>
            <person name="Fronick C."/>
            <person name="Courtney B."/>
            <person name="Rock S.M."/>
            <person name="Belter E."/>
            <person name="Du F."/>
            <person name="Kim K."/>
            <person name="Abbott R.M."/>
            <person name="Cotton M."/>
            <person name="Levy A."/>
            <person name="Marchetto P."/>
            <person name="Ochoa K."/>
            <person name="Jackson S.M."/>
            <person name="Gillam B."/>
            <person name="Chen W."/>
            <person name="Yan L."/>
            <person name="Higginbotham J."/>
            <person name="Cardenas M."/>
            <person name="Waligorski J."/>
            <person name="Applebaum E."/>
            <person name="Phelps L."/>
            <person name="Falcone J."/>
            <person name="Kanchi K."/>
            <person name="Thane T."/>
            <person name="Scimone A."/>
            <person name="Thane N."/>
            <person name="Henke J."/>
            <person name="Wang T."/>
            <person name="Ruppert J."/>
            <person name="Shah N."/>
            <person name="Rotter K."/>
            <person name="Hodges J."/>
            <person name="Ingenthron E."/>
            <person name="Cordes M."/>
            <person name="Kohlberg S."/>
            <person name="Sgro J."/>
            <person name="Delgado B."/>
            <person name="Mead K."/>
            <person name="Chinwalla A."/>
            <person name="Leonard S."/>
            <person name="Crouse K."/>
            <person name="Collura K."/>
            <person name="Kudrna D."/>
            <person name="Currie J."/>
            <person name="He R."/>
            <person name="Angelova A."/>
            <person name="Rajasekar S."/>
            <person name="Mueller T."/>
            <person name="Lomeli R."/>
            <person name="Scara G."/>
            <person name="Ko A."/>
            <person name="Delaney K."/>
            <person name="Wissotski M."/>
            <person name="Lopez G."/>
            <person name="Campos D."/>
            <person name="Braidotti M."/>
            <person name="Ashley E."/>
            <person name="Golser W."/>
            <person name="Kim H."/>
            <person name="Lee S."/>
            <person name="Lin J."/>
            <person name="Dujmic Z."/>
            <person name="Kim W."/>
            <person name="Talag J."/>
            <person name="Zuccolo A."/>
            <person name="Fan C."/>
            <person name="Sebastian A."/>
            <person name="Kramer M."/>
            <person name="Spiegel L."/>
            <person name="Nascimento L."/>
            <person name="Zutavern T."/>
            <person name="Miller B."/>
            <person name="Ambroise C."/>
            <person name="Muller S."/>
            <person name="Spooner W."/>
            <person name="Narechania A."/>
            <person name="Ren L."/>
            <person name="Wei S."/>
            <person name="Kumari S."/>
            <person name="Faga B."/>
            <person name="Levy M.J."/>
            <person name="McMahan L."/>
            <person name="Van Buren P."/>
            <person name="Vaughn M.W."/>
            <person name="Ying K."/>
            <person name="Yeh C.-T."/>
            <person name="Emrich S.J."/>
            <person name="Jia Y."/>
            <person name="Kalyanaraman A."/>
            <person name="Hsia A.-P."/>
            <person name="Barbazuk W.B."/>
            <person name="Baucom R.S."/>
            <person name="Brutnell T.P."/>
            <person name="Carpita N.C."/>
            <person name="Chaparro C."/>
            <person name="Chia J.-M."/>
            <person name="Deragon J.-M."/>
            <person name="Estill J.C."/>
            <person name="Fu Y."/>
            <person name="Jeddeloh J.A."/>
            <person name="Han Y."/>
            <person name="Lee H."/>
            <person name="Li P."/>
            <person name="Lisch D.R."/>
            <person name="Liu S."/>
            <person name="Liu Z."/>
            <person name="Nagel D.H."/>
            <person name="McCann M.C."/>
            <person name="SanMiguel P."/>
            <person name="Myers A.M."/>
            <person name="Nettleton D."/>
            <person name="Nguyen J."/>
            <person name="Penning B.W."/>
            <person name="Ponnala L."/>
            <person name="Schneider K.L."/>
            <person name="Schwartz D.C."/>
            <person name="Sharma A."/>
            <person name="Soderlund C."/>
            <person name="Springer N.M."/>
            <person name="Sun Q."/>
            <person name="Wang H."/>
            <person name="Waterman M."/>
            <person name="Westerman R."/>
            <person name="Wolfgruber T.K."/>
            <person name="Yang L."/>
            <person name="Yu Y."/>
            <person name="Zhang L."/>
            <person name="Zhou S."/>
            <person name="Zhu Q."/>
            <person name="Bennetzen J.L."/>
            <person name="Dawe R.K."/>
            <person name="Jiang J."/>
            <person name="Jiang N."/>
            <person name="Presting G.G."/>
            <person name="Wessler S.R."/>
            <person name="Aluru S."/>
            <person name="Martienssen R.A."/>
            <person name="Clifton S.W."/>
            <person name="McCombie W.R."/>
            <person name="Wing R.A."/>
            <person name="Wilson R.K."/>
        </authorList>
    </citation>
    <scope>NUCLEOTIDE SEQUENCE [LARGE SCALE GENOMIC DNA]</scope>
    <source>
        <strain evidence="2">cv. B73</strain>
    </source>
</reference>
<reference evidence="1" key="2">
    <citation type="submission" date="2019-07" db="EMBL/GenBank/DDBJ databases">
        <authorList>
            <person name="Seetharam A."/>
            <person name="Woodhouse M."/>
            <person name="Cannon E."/>
        </authorList>
    </citation>
    <scope>NUCLEOTIDE SEQUENCE [LARGE SCALE GENOMIC DNA]</scope>
    <source>
        <strain evidence="1">cv. B73</strain>
    </source>
</reference>